<name>A0A9X2GMG3_9ACTN</name>
<reference evidence="1" key="1">
    <citation type="submission" date="2022-06" db="EMBL/GenBank/DDBJ databases">
        <title>Sequencing the genomes of 1000 actinobacteria strains.</title>
        <authorList>
            <person name="Klenk H.-P."/>
        </authorList>
    </citation>
    <scope>NUCLEOTIDE SEQUENCE</scope>
    <source>
        <strain evidence="1">DSM 46694</strain>
    </source>
</reference>
<accession>A0A9X2GMG3</accession>
<gene>
    <name evidence="1" type="ORF">HD597_007482</name>
</gene>
<proteinExistence type="predicted"/>
<evidence type="ECO:0000313" key="2">
    <source>
        <dbReference type="Proteomes" id="UP001139648"/>
    </source>
</evidence>
<organism evidence="1 2">
    <name type="scientific">Nonomuraea thailandensis</name>
    <dbReference type="NCBI Taxonomy" id="1188745"/>
    <lineage>
        <taxon>Bacteria</taxon>
        <taxon>Bacillati</taxon>
        <taxon>Actinomycetota</taxon>
        <taxon>Actinomycetes</taxon>
        <taxon>Streptosporangiales</taxon>
        <taxon>Streptosporangiaceae</taxon>
        <taxon>Nonomuraea</taxon>
    </lineage>
</organism>
<dbReference type="Proteomes" id="UP001139648">
    <property type="component" value="Unassembled WGS sequence"/>
</dbReference>
<dbReference type="InterPro" id="IPR036689">
    <property type="entry name" value="ESAT-6-like_sf"/>
</dbReference>
<dbReference type="EMBL" id="JAMZEB010000002">
    <property type="protein sequence ID" value="MCP2360462.1"/>
    <property type="molecule type" value="Genomic_DNA"/>
</dbReference>
<sequence length="109" mass="12436">MGERPEHRRRLTMPTKDQLLREAADKEALAVTFLRYARALPEALEGIPARPGDCEPFWRGPAAQRFVTQVLRMHRELDDLEDDCLATAESLRRRAGRLREQASQVADPA</sequence>
<dbReference type="SUPFAM" id="SSF140453">
    <property type="entry name" value="EsxAB dimer-like"/>
    <property type="match status" value="1"/>
</dbReference>
<dbReference type="RefSeq" id="WP_253748401.1">
    <property type="nucleotide sequence ID" value="NZ_BAABKA010000108.1"/>
</dbReference>
<protein>
    <submittedName>
        <fullName evidence="1">Uncharacterized protein YukE</fullName>
    </submittedName>
</protein>
<dbReference type="AlphaFoldDB" id="A0A9X2GMG3"/>
<comment type="caution">
    <text evidence="1">The sequence shown here is derived from an EMBL/GenBank/DDBJ whole genome shotgun (WGS) entry which is preliminary data.</text>
</comment>
<keyword evidence="2" id="KW-1185">Reference proteome</keyword>
<evidence type="ECO:0000313" key="1">
    <source>
        <dbReference type="EMBL" id="MCP2360462.1"/>
    </source>
</evidence>